<dbReference type="GO" id="GO:0005634">
    <property type="term" value="C:nucleus"/>
    <property type="evidence" value="ECO:0007669"/>
    <property type="project" value="TreeGrafter"/>
</dbReference>
<dbReference type="GO" id="GO:0030422">
    <property type="term" value="P:siRNA processing"/>
    <property type="evidence" value="ECO:0007669"/>
    <property type="project" value="TreeGrafter"/>
</dbReference>
<organism evidence="5 6">
    <name type="scientific">Cloeon dipterum</name>
    <dbReference type="NCBI Taxonomy" id="197152"/>
    <lineage>
        <taxon>Eukaryota</taxon>
        <taxon>Metazoa</taxon>
        <taxon>Ecdysozoa</taxon>
        <taxon>Arthropoda</taxon>
        <taxon>Hexapoda</taxon>
        <taxon>Insecta</taxon>
        <taxon>Pterygota</taxon>
        <taxon>Palaeoptera</taxon>
        <taxon>Ephemeroptera</taxon>
        <taxon>Pisciforma</taxon>
        <taxon>Baetidae</taxon>
        <taxon>Cloeon</taxon>
    </lineage>
</organism>
<name>A0A8S1CNL4_9INSE</name>
<dbReference type="InterPro" id="IPR051247">
    <property type="entry name" value="RLC_Component"/>
</dbReference>
<dbReference type="PROSITE" id="PS50137">
    <property type="entry name" value="DS_RBD"/>
    <property type="match status" value="2"/>
</dbReference>
<dbReference type="SMART" id="SM00358">
    <property type="entry name" value="DSRM"/>
    <property type="match status" value="2"/>
</dbReference>
<keyword evidence="1 2" id="KW-0694">RNA-binding</keyword>
<comment type="caution">
    <text evidence="5">The sequence shown here is derived from an EMBL/GenBank/DDBJ whole genome shotgun (WGS) entry which is preliminary data.</text>
</comment>
<proteinExistence type="predicted"/>
<dbReference type="SUPFAM" id="SSF54768">
    <property type="entry name" value="dsRNA-binding domain-like"/>
    <property type="match status" value="2"/>
</dbReference>
<feature type="domain" description="DRBM" evidence="4">
    <location>
        <begin position="291"/>
        <end position="359"/>
    </location>
</feature>
<feature type="region of interest" description="Disordered" evidence="3">
    <location>
        <begin position="188"/>
        <end position="222"/>
    </location>
</feature>
<evidence type="ECO:0000256" key="3">
    <source>
        <dbReference type="SAM" id="MobiDB-lite"/>
    </source>
</evidence>
<dbReference type="GO" id="GO:0070578">
    <property type="term" value="C:RISC-loading complex"/>
    <property type="evidence" value="ECO:0007669"/>
    <property type="project" value="TreeGrafter"/>
</dbReference>
<evidence type="ECO:0000256" key="1">
    <source>
        <dbReference type="ARBA" id="ARBA00022884"/>
    </source>
</evidence>
<protein>
    <recommendedName>
        <fullName evidence="4">DRBM domain-containing protein</fullName>
    </recommendedName>
</protein>
<keyword evidence="6" id="KW-1185">Reference proteome</keyword>
<feature type="region of interest" description="Disordered" evidence="3">
    <location>
        <begin position="267"/>
        <end position="294"/>
    </location>
</feature>
<evidence type="ECO:0000313" key="6">
    <source>
        <dbReference type="Proteomes" id="UP000494165"/>
    </source>
</evidence>
<evidence type="ECO:0000313" key="5">
    <source>
        <dbReference type="EMBL" id="CAB3366983.1"/>
    </source>
</evidence>
<dbReference type="PANTHER" id="PTHR46205">
    <property type="entry name" value="LOQUACIOUS, ISOFORM B"/>
    <property type="match status" value="1"/>
</dbReference>
<dbReference type="AlphaFoldDB" id="A0A8S1CNL4"/>
<dbReference type="EMBL" id="CADEPI010000027">
    <property type="protein sequence ID" value="CAB3366983.1"/>
    <property type="molecule type" value="Genomic_DNA"/>
</dbReference>
<accession>A0A8S1CNL4</accession>
<dbReference type="GO" id="GO:0035197">
    <property type="term" value="F:siRNA binding"/>
    <property type="evidence" value="ECO:0007669"/>
    <property type="project" value="TreeGrafter"/>
</dbReference>
<dbReference type="Pfam" id="PF00035">
    <property type="entry name" value="dsrm"/>
    <property type="match status" value="2"/>
</dbReference>
<evidence type="ECO:0000259" key="4">
    <source>
        <dbReference type="PROSITE" id="PS50137"/>
    </source>
</evidence>
<dbReference type="OrthoDB" id="6363432at2759"/>
<sequence length="364" mass="40481">MSYQTRNRGRTTAAQMMMQSVSASQQAQQQPQVMFTQNAPQCQTQQPIPAPPIPHFLQDADVKMDDDVEDGYEDLLENDETEVKTKKWQSKKKDPLYKVSKKVRRKRMNARLRRLLQPKNAIMVLNEMSESVKFTFHEPLTPTTTLFQVSVEVDGQVYNGQGLSKPTAKQAAAENALRSLLMEKMAQGEAGTGEIDESGIKEEENKANISDVPPGEEPPLLDLEGRPVNGQPAQPEDDVPWGSLASFALFKLFTEWQSQGINVNFKPNAKPNANLHEGRSTPAPMKKLPDNPTERHPVMLLNQLRPSALFEDAGQQGVPPNIMFTVTVSLDGASYQGIGKNKKDAKKEAAKQALASIFNVHYDN</sequence>
<dbReference type="Proteomes" id="UP000494165">
    <property type="component" value="Unassembled WGS sequence"/>
</dbReference>
<dbReference type="GO" id="GO:0005737">
    <property type="term" value="C:cytoplasm"/>
    <property type="evidence" value="ECO:0007669"/>
    <property type="project" value="TreeGrafter"/>
</dbReference>
<dbReference type="GO" id="GO:0003725">
    <property type="term" value="F:double-stranded RNA binding"/>
    <property type="evidence" value="ECO:0007669"/>
    <property type="project" value="TreeGrafter"/>
</dbReference>
<evidence type="ECO:0000256" key="2">
    <source>
        <dbReference type="PROSITE-ProRule" id="PRU00266"/>
    </source>
</evidence>
<dbReference type="GO" id="GO:0070920">
    <property type="term" value="P:regulation of regulatory ncRNA processing"/>
    <property type="evidence" value="ECO:0007669"/>
    <property type="project" value="TreeGrafter"/>
</dbReference>
<dbReference type="PANTHER" id="PTHR46205:SF3">
    <property type="entry name" value="LOQUACIOUS, ISOFORM B"/>
    <property type="match status" value="1"/>
</dbReference>
<dbReference type="InterPro" id="IPR014720">
    <property type="entry name" value="dsRBD_dom"/>
</dbReference>
<dbReference type="GO" id="GO:0016442">
    <property type="term" value="C:RISC complex"/>
    <property type="evidence" value="ECO:0007669"/>
    <property type="project" value="TreeGrafter"/>
</dbReference>
<feature type="domain" description="DRBM" evidence="4">
    <location>
        <begin position="120"/>
        <end position="182"/>
    </location>
</feature>
<dbReference type="Gene3D" id="3.30.160.20">
    <property type="match status" value="2"/>
</dbReference>
<gene>
    <name evidence="5" type="ORF">CLODIP_2_CD13384</name>
</gene>
<reference evidence="5 6" key="1">
    <citation type="submission" date="2020-04" db="EMBL/GenBank/DDBJ databases">
        <authorList>
            <person name="Alioto T."/>
            <person name="Alioto T."/>
            <person name="Gomez Garrido J."/>
        </authorList>
    </citation>
    <scope>NUCLEOTIDE SEQUENCE [LARGE SCALE GENOMIC DNA]</scope>
</reference>